<evidence type="ECO:0000313" key="2">
    <source>
        <dbReference type="Proteomes" id="UP001142489"/>
    </source>
</evidence>
<dbReference type="Proteomes" id="UP001142489">
    <property type="component" value="Unassembled WGS sequence"/>
</dbReference>
<comment type="caution">
    <text evidence="1">The sequence shown here is derived from an EMBL/GenBank/DDBJ whole genome shotgun (WGS) entry which is preliminary data.</text>
</comment>
<gene>
    <name evidence="1" type="ORF">JRQ81_013135</name>
</gene>
<name>A0A9Q0XYJ6_9SAUR</name>
<proteinExistence type="predicted"/>
<protein>
    <submittedName>
        <fullName evidence="1">Uncharacterized protein</fullName>
    </submittedName>
</protein>
<dbReference type="AlphaFoldDB" id="A0A9Q0XYJ6"/>
<reference evidence="1" key="1">
    <citation type="journal article" date="2023" name="DNA Res.">
        <title>Chromosome-level genome assembly of Phrynocephalus forsythii using third-generation DNA sequencing and Hi-C analysis.</title>
        <authorList>
            <person name="Qi Y."/>
            <person name="Zhao W."/>
            <person name="Zhao Y."/>
            <person name="Niu C."/>
            <person name="Cao S."/>
            <person name="Zhang Y."/>
        </authorList>
    </citation>
    <scope>NUCLEOTIDE SEQUENCE</scope>
    <source>
        <tissue evidence="1">Muscle</tissue>
    </source>
</reference>
<dbReference type="EMBL" id="JAPFRF010000004">
    <property type="protein sequence ID" value="KAJ7335194.1"/>
    <property type="molecule type" value="Genomic_DNA"/>
</dbReference>
<sequence length="80" mass="9338">MAGLWIREPHLDWEMASYQNTVQMAKAQGTEAKILRQLHRLRECGKQPMEQRWLLAGKDDVLIDNLEEEEETEEEAAAEE</sequence>
<evidence type="ECO:0000313" key="1">
    <source>
        <dbReference type="EMBL" id="KAJ7335194.1"/>
    </source>
</evidence>
<accession>A0A9Q0XYJ6</accession>
<organism evidence="1 2">
    <name type="scientific">Phrynocephalus forsythii</name>
    <dbReference type="NCBI Taxonomy" id="171643"/>
    <lineage>
        <taxon>Eukaryota</taxon>
        <taxon>Metazoa</taxon>
        <taxon>Chordata</taxon>
        <taxon>Craniata</taxon>
        <taxon>Vertebrata</taxon>
        <taxon>Euteleostomi</taxon>
        <taxon>Lepidosauria</taxon>
        <taxon>Squamata</taxon>
        <taxon>Bifurcata</taxon>
        <taxon>Unidentata</taxon>
        <taxon>Episquamata</taxon>
        <taxon>Toxicofera</taxon>
        <taxon>Iguania</taxon>
        <taxon>Acrodonta</taxon>
        <taxon>Agamidae</taxon>
        <taxon>Agaminae</taxon>
        <taxon>Phrynocephalus</taxon>
    </lineage>
</organism>
<keyword evidence="2" id="KW-1185">Reference proteome</keyword>